<dbReference type="GO" id="GO:0043190">
    <property type="term" value="C:ATP-binding cassette (ABC) transporter complex"/>
    <property type="evidence" value="ECO:0007669"/>
    <property type="project" value="InterPro"/>
</dbReference>
<dbReference type="Gene3D" id="3.40.50.300">
    <property type="entry name" value="P-loop containing nucleotide triphosphate hydrolases"/>
    <property type="match status" value="1"/>
</dbReference>
<dbReference type="RefSeq" id="WP_121486124.1">
    <property type="nucleotide sequence ID" value="NZ_QQXL01000010.1"/>
</dbReference>
<keyword evidence="1" id="KW-0813">Transport</keyword>
<evidence type="ECO:0000313" key="8">
    <source>
        <dbReference type="Proteomes" id="UP000273119"/>
    </source>
</evidence>
<protein>
    <recommendedName>
        <fullName evidence="4">ABC-type quaternary amine transporter</fullName>
        <ecNumber evidence="4">7.6.2.9</ecNumber>
    </recommendedName>
</protein>
<dbReference type="PROSITE" id="PS00211">
    <property type="entry name" value="ABC_TRANSPORTER_1"/>
    <property type="match status" value="1"/>
</dbReference>
<comment type="caution">
    <text evidence="7">The sequence shown here is derived from an EMBL/GenBank/DDBJ whole genome shotgun (WGS) entry which is preliminary data.</text>
</comment>
<dbReference type="GO" id="GO:0005524">
    <property type="term" value="F:ATP binding"/>
    <property type="evidence" value="ECO:0007669"/>
    <property type="project" value="UniProtKB-KW"/>
</dbReference>
<dbReference type="AlphaFoldDB" id="A0A496PFN2"/>
<dbReference type="InterPro" id="IPR008995">
    <property type="entry name" value="Mo/tungstate-bd_C_term_dom"/>
</dbReference>
<feature type="compositionally biased region" description="Polar residues" evidence="5">
    <location>
        <begin position="1"/>
        <end position="10"/>
    </location>
</feature>
<keyword evidence="3 7" id="KW-0067">ATP-binding</keyword>
<dbReference type="Pfam" id="PF00005">
    <property type="entry name" value="ABC_tran"/>
    <property type="match status" value="1"/>
</dbReference>
<dbReference type="InterPro" id="IPR050093">
    <property type="entry name" value="ABC_SmlMolc_Importer"/>
</dbReference>
<dbReference type="Gene3D" id="2.40.50.100">
    <property type="match status" value="1"/>
</dbReference>
<proteinExistence type="predicted"/>
<feature type="domain" description="ABC transporter" evidence="6">
    <location>
        <begin position="35"/>
        <end position="265"/>
    </location>
</feature>
<dbReference type="InterPro" id="IPR027417">
    <property type="entry name" value="P-loop_NTPase"/>
</dbReference>
<dbReference type="InterPro" id="IPR013611">
    <property type="entry name" value="Transp-assoc_OB_typ2"/>
</dbReference>
<evidence type="ECO:0000256" key="5">
    <source>
        <dbReference type="SAM" id="MobiDB-lite"/>
    </source>
</evidence>
<evidence type="ECO:0000256" key="1">
    <source>
        <dbReference type="ARBA" id="ARBA00022448"/>
    </source>
</evidence>
<dbReference type="FunFam" id="3.40.50.300:FF:000425">
    <property type="entry name" value="Probable ABC transporter, ATP-binding subunit"/>
    <property type="match status" value="1"/>
</dbReference>
<evidence type="ECO:0000313" key="7">
    <source>
        <dbReference type="EMBL" id="RKW69416.1"/>
    </source>
</evidence>
<name>A0A496PFN2_9MICC</name>
<dbReference type="GO" id="GO:0016887">
    <property type="term" value="F:ATP hydrolysis activity"/>
    <property type="evidence" value="ECO:0007669"/>
    <property type="project" value="InterPro"/>
</dbReference>
<dbReference type="GO" id="GO:0015418">
    <property type="term" value="F:ABC-type quaternary ammonium compound transporting activity"/>
    <property type="evidence" value="ECO:0007669"/>
    <property type="project" value="UniProtKB-EC"/>
</dbReference>
<keyword evidence="8" id="KW-1185">Reference proteome</keyword>
<evidence type="ECO:0000256" key="4">
    <source>
        <dbReference type="ARBA" id="ARBA00066388"/>
    </source>
</evidence>
<organism evidence="7 8">
    <name type="scientific">Galactobacter caseinivorans</name>
    <dbReference type="NCBI Taxonomy" id="2676123"/>
    <lineage>
        <taxon>Bacteria</taxon>
        <taxon>Bacillati</taxon>
        <taxon>Actinomycetota</taxon>
        <taxon>Actinomycetes</taxon>
        <taxon>Micrococcales</taxon>
        <taxon>Micrococcaceae</taxon>
        <taxon>Galactobacter</taxon>
    </lineage>
</organism>
<dbReference type="PANTHER" id="PTHR42781:SF4">
    <property type="entry name" value="SPERMIDINE_PUTRESCINE IMPORT ATP-BINDING PROTEIN POTA"/>
    <property type="match status" value="1"/>
</dbReference>
<dbReference type="PROSITE" id="PS50893">
    <property type="entry name" value="ABC_TRANSPORTER_2"/>
    <property type="match status" value="1"/>
</dbReference>
<dbReference type="InterPro" id="IPR003593">
    <property type="entry name" value="AAA+_ATPase"/>
</dbReference>
<dbReference type="InterPro" id="IPR017871">
    <property type="entry name" value="ABC_transporter-like_CS"/>
</dbReference>
<dbReference type="SUPFAM" id="SSF50331">
    <property type="entry name" value="MOP-like"/>
    <property type="match status" value="1"/>
</dbReference>
<dbReference type="SUPFAM" id="SSF52540">
    <property type="entry name" value="P-loop containing nucleoside triphosphate hydrolases"/>
    <property type="match status" value="1"/>
</dbReference>
<reference evidence="7 8" key="1">
    <citation type="submission" date="2018-07" db="EMBL/GenBank/DDBJ databases">
        <title>Arthrobacter sp. nov., isolated from raw cow's milk with high bacterial count.</title>
        <authorList>
            <person name="Hahne J."/>
            <person name="Isele D."/>
            <person name="Lipski A."/>
        </authorList>
    </citation>
    <scope>NUCLEOTIDE SEQUENCE [LARGE SCALE GENOMIC DNA]</scope>
    <source>
        <strain evidence="7 8">JZ R-183</strain>
    </source>
</reference>
<dbReference type="Proteomes" id="UP000273119">
    <property type="component" value="Unassembled WGS sequence"/>
</dbReference>
<dbReference type="InterPro" id="IPR003439">
    <property type="entry name" value="ABC_transporter-like_ATP-bd"/>
</dbReference>
<evidence type="ECO:0000256" key="2">
    <source>
        <dbReference type="ARBA" id="ARBA00022741"/>
    </source>
</evidence>
<dbReference type="EC" id="7.6.2.9" evidence="4"/>
<gene>
    <name evidence="7" type="ORF">DWQ67_13415</name>
</gene>
<sequence>MPADATTTNHAAGGVKPTRGGDHASSGTEGLGAAVSLVEVVKKYGSTTVLHGVTLELQPGELVCLLGPSGCGKTTALRCLAGLEEVSGGAVLIGGEDVSAVPVNKRDIGMVFQAYSLFPHLTVAKNVAFGLERRGVPRAARDTRVEDSLRVVGLEGFEDRFPHQLSGGQQQRVALARALVTRPKALLLDEPLSALDAKVRVRLREQIRAIVTELGITTVFVTHDQEEALAISDRVAVMNGGRIEQLGTPEELYRKPATPFVANFVGLSNRLRGVVQADGVLVHGRVLPVGSLDGASVGDEVMAFVRPEHVRVERVGGAGAGSGGAGGALAGDGHGMPGTVVSSGFLGSLRRTVVKLEVDAAGGSEEIAVQHGADDDYEPGEAVILTVAPEPVALQKV</sequence>
<accession>A0A496PFN2</accession>
<feature type="region of interest" description="Disordered" evidence="5">
    <location>
        <begin position="1"/>
        <end position="27"/>
    </location>
</feature>
<dbReference type="Pfam" id="PF08402">
    <property type="entry name" value="TOBE_2"/>
    <property type="match status" value="1"/>
</dbReference>
<dbReference type="PANTHER" id="PTHR42781">
    <property type="entry name" value="SPERMIDINE/PUTRESCINE IMPORT ATP-BINDING PROTEIN POTA"/>
    <property type="match status" value="1"/>
</dbReference>
<dbReference type="SMART" id="SM00382">
    <property type="entry name" value="AAA"/>
    <property type="match status" value="1"/>
</dbReference>
<keyword evidence="2" id="KW-0547">Nucleotide-binding</keyword>
<evidence type="ECO:0000259" key="6">
    <source>
        <dbReference type="PROSITE" id="PS50893"/>
    </source>
</evidence>
<dbReference type="EMBL" id="QQXL01000010">
    <property type="protein sequence ID" value="RKW69416.1"/>
    <property type="molecule type" value="Genomic_DNA"/>
</dbReference>
<evidence type="ECO:0000256" key="3">
    <source>
        <dbReference type="ARBA" id="ARBA00022840"/>
    </source>
</evidence>